<dbReference type="Proteomes" id="UP000320653">
    <property type="component" value="Unassembled WGS sequence"/>
</dbReference>
<dbReference type="RefSeq" id="WP_145638482.1">
    <property type="nucleotide sequence ID" value="NZ_VIWP01000004.1"/>
</dbReference>
<comment type="caution">
    <text evidence="1">The sequence shown here is derived from an EMBL/GenBank/DDBJ whole genome shotgun (WGS) entry which is preliminary data.</text>
</comment>
<proteinExistence type="predicted"/>
<evidence type="ECO:0000313" key="1">
    <source>
        <dbReference type="EMBL" id="TWF52997.1"/>
    </source>
</evidence>
<dbReference type="AlphaFoldDB" id="A0A561QRN7"/>
<dbReference type="GO" id="GO:0016874">
    <property type="term" value="F:ligase activity"/>
    <property type="evidence" value="ECO:0007669"/>
    <property type="project" value="UniProtKB-KW"/>
</dbReference>
<dbReference type="Pfam" id="PF13563">
    <property type="entry name" value="2_5_RNA_ligase2"/>
    <property type="match status" value="1"/>
</dbReference>
<dbReference type="InterPro" id="IPR009097">
    <property type="entry name" value="Cyclic_Pdiesterase"/>
</dbReference>
<dbReference type="Gene3D" id="3.90.1140.10">
    <property type="entry name" value="Cyclic phosphodiesterase"/>
    <property type="match status" value="1"/>
</dbReference>
<name>A0A561QRN7_9HYPH</name>
<protein>
    <submittedName>
        <fullName evidence="1">2'-5' RNA ligase</fullName>
    </submittedName>
</protein>
<sequence length="223" mass="24539">MGAVEALQPKPGQLPLLGTEGWTRHRAVKGRSKSELIFVFKPPAALATRMHEDAALYMGGQSDRPPHPADMLHISLLALDDPKGTRDETVAKAVAAAVEISARPIPITLDSVGLFGGARHLALYPEKDHGQVAQFAERLAKALKGRNVPHSYKRDSTPHVTLVYGCGRIEPQPITRNYAWIAGEFMLICSHVGETRHEEIGRWQLDPAAPAYAERPRQLQLRI</sequence>
<dbReference type="EMBL" id="VIWP01000004">
    <property type="protein sequence ID" value="TWF52997.1"/>
    <property type="molecule type" value="Genomic_DNA"/>
</dbReference>
<keyword evidence="2" id="KW-1185">Reference proteome</keyword>
<dbReference type="OrthoDB" id="7770344at2"/>
<dbReference type="SUPFAM" id="SSF55144">
    <property type="entry name" value="LigT-like"/>
    <property type="match status" value="1"/>
</dbReference>
<reference evidence="1 2" key="1">
    <citation type="submission" date="2019-06" db="EMBL/GenBank/DDBJ databases">
        <title>Sorghum-associated microbial communities from plants grown in Nebraska, USA.</title>
        <authorList>
            <person name="Schachtman D."/>
        </authorList>
    </citation>
    <scope>NUCLEOTIDE SEQUENCE [LARGE SCALE GENOMIC DNA]</scope>
    <source>
        <strain evidence="1 2">1225</strain>
    </source>
</reference>
<evidence type="ECO:0000313" key="2">
    <source>
        <dbReference type="Proteomes" id="UP000320653"/>
    </source>
</evidence>
<keyword evidence="1" id="KW-0436">Ligase</keyword>
<gene>
    <name evidence="1" type="ORF">FHW37_104268</name>
</gene>
<organism evidence="1 2">
    <name type="scientific">Neorhizobium alkalisoli</name>
    <dbReference type="NCBI Taxonomy" id="528178"/>
    <lineage>
        <taxon>Bacteria</taxon>
        <taxon>Pseudomonadati</taxon>
        <taxon>Pseudomonadota</taxon>
        <taxon>Alphaproteobacteria</taxon>
        <taxon>Hyphomicrobiales</taxon>
        <taxon>Rhizobiaceae</taxon>
        <taxon>Rhizobium/Agrobacterium group</taxon>
        <taxon>Neorhizobium</taxon>
    </lineage>
</organism>
<accession>A0A561QRN7</accession>